<reference evidence="1" key="1">
    <citation type="journal article" date="2014" name="Int. J. Syst. Evol. Microbiol.">
        <title>Complete genome of a new Firmicutes species belonging to the dominant human colonic microbiota ('Ruminococcus bicirculans') reveals two chromosomes and a selective capacity to utilize plant glucans.</title>
        <authorList>
            <consortium name="NISC Comparative Sequencing Program"/>
            <person name="Wegmann U."/>
            <person name="Louis P."/>
            <person name="Goesmann A."/>
            <person name="Henrissat B."/>
            <person name="Duncan S.H."/>
            <person name="Flint H.J."/>
        </authorList>
    </citation>
    <scope>NUCLEOTIDE SEQUENCE</scope>
    <source>
        <strain evidence="1">NBRC 103191</strain>
    </source>
</reference>
<accession>A0A1G7B023</accession>
<name>A0A1G7B023_9GAMM</name>
<reference evidence="2 3" key="2">
    <citation type="submission" date="2016-10" db="EMBL/GenBank/DDBJ databases">
        <authorList>
            <person name="de Groot N.N."/>
        </authorList>
    </citation>
    <scope>NUCLEOTIDE SEQUENCE [LARGE SCALE GENOMIC DNA]</scope>
    <source>
        <strain evidence="2 3">DSM 23406</strain>
    </source>
</reference>
<evidence type="ECO:0000313" key="2">
    <source>
        <dbReference type="EMBL" id="SDE20393.1"/>
    </source>
</evidence>
<sequence>MSKKIKRITFAANNYGLSWLEVDTSCWEIVDACSAGSHLVGRACRLADRGMKIEYRYGISYKRIEANVEKMG</sequence>
<proteinExistence type="predicted"/>
<evidence type="ECO:0000313" key="3">
    <source>
        <dbReference type="Proteomes" id="UP000198501"/>
    </source>
</evidence>
<dbReference type="Proteomes" id="UP000198501">
    <property type="component" value="Unassembled WGS sequence"/>
</dbReference>
<gene>
    <name evidence="1" type="ORF">GCM10007915_12220</name>
    <name evidence="2" type="ORF">SAMN05660405_02666</name>
</gene>
<reference evidence="4" key="3">
    <citation type="journal article" date="2019" name="Int. J. Syst. Evol. Microbiol.">
        <title>The Global Catalogue of Microorganisms (GCM) 10K type strain sequencing project: providing services to taxonomists for standard genome sequencing and annotation.</title>
        <authorList>
            <consortium name="The Broad Institute Genomics Platform"/>
            <consortium name="The Broad Institute Genome Sequencing Center for Infectious Disease"/>
            <person name="Wu L."/>
            <person name="Ma J."/>
        </authorList>
    </citation>
    <scope>NUCLEOTIDE SEQUENCE [LARGE SCALE GENOMIC DNA]</scope>
    <source>
        <strain evidence="4">NBRC 103191</strain>
    </source>
</reference>
<dbReference type="Proteomes" id="UP001156645">
    <property type="component" value="Unassembled WGS sequence"/>
</dbReference>
<keyword evidence="4" id="KW-1185">Reference proteome</keyword>
<dbReference type="EMBL" id="FNAL01000044">
    <property type="protein sequence ID" value="SDE20393.1"/>
    <property type="molecule type" value="Genomic_DNA"/>
</dbReference>
<evidence type="ECO:0000313" key="1">
    <source>
        <dbReference type="EMBL" id="GLR28984.1"/>
    </source>
</evidence>
<reference evidence="1" key="4">
    <citation type="submission" date="2023-01" db="EMBL/GenBank/DDBJ databases">
        <title>Draft genome sequence of Psychrobacter pacificensis strain NBRC 103191.</title>
        <authorList>
            <person name="Sun Q."/>
            <person name="Mori K."/>
        </authorList>
    </citation>
    <scope>NUCLEOTIDE SEQUENCE</scope>
    <source>
        <strain evidence="1">NBRC 103191</strain>
    </source>
</reference>
<protein>
    <submittedName>
        <fullName evidence="2">Uncharacterized protein</fullName>
    </submittedName>
</protein>
<dbReference type="EMBL" id="BSOK01000020">
    <property type="protein sequence ID" value="GLR28984.1"/>
    <property type="molecule type" value="Genomic_DNA"/>
</dbReference>
<organism evidence="2 3">
    <name type="scientific">Psychrobacter pacificensis</name>
    <dbReference type="NCBI Taxonomy" id="112002"/>
    <lineage>
        <taxon>Bacteria</taxon>
        <taxon>Pseudomonadati</taxon>
        <taxon>Pseudomonadota</taxon>
        <taxon>Gammaproteobacteria</taxon>
        <taxon>Moraxellales</taxon>
        <taxon>Moraxellaceae</taxon>
        <taxon>Psychrobacter</taxon>
    </lineage>
</organism>
<evidence type="ECO:0000313" key="4">
    <source>
        <dbReference type="Proteomes" id="UP001156645"/>
    </source>
</evidence>
<dbReference type="AlphaFoldDB" id="A0A1G7B023"/>
<dbReference type="RefSeq" id="WP_093071443.1">
    <property type="nucleotide sequence ID" value="NZ_BSOK01000020.1"/>
</dbReference>